<evidence type="ECO:0000256" key="3">
    <source>
        <dbReference type="ARBA" id="ARBA00022729"/>
    </source>
</evidence>
<evidence type="ECO:0000256" key="6">
    <source>
        <dbReference type="PROSITE-ProRule" id="PRU00433"/>
    </source>
</evidence>
<keyword evidence="5 6" id="KW-0408">Iron</keyword>
<dbReference type="InterPro" id="IPR051395">
    <property type="entry name" value="Cytochrome_c_Peroxidase/MauG"/>
</dbReference>
<keyword evidence="9" id="KW-1185">Reference proteome</keyword>
<keyword evidence="3" id="KW-0732">Signal</keyword>
<evidence type="ECO:0000259" key="7">
    <source>
        <dbReference type="PROSITE" id="PS51007"/>
    </source>
</evidence>
<dbReference type="STRING" id="1742972.COMA1_10066"/>
<dbReference type="GO" id="GO:0009055">
    <property type="term" value="F:electron transfer activity"/>
    <property type="evidence" value="ECO:0007669"/>
    <property type="project" value="InterPro"/>
</dbReference>
<gene>
    <name evidence="8" type="ORF">COMA1_10066</name>
</gene>
<dbReference type="EMBL" id="CZQA01000001">
    <property type="protein sequence ID" value="CUS31348.1"/>
    <property type="molecule type" value="Genomic_DNA"/>
</dbReference>
<accession>A0A0S4L6F3</accession>
<name>A0A0S4L6F3_9BACT</name>
<reference evidence="8 9" key="1">
    <citation type="submission" date="2015-10" db="EMBL/GenBank/DDBJ databases">
        <authorList>
            <person name="Gilbert D.G."/>
        </authorList>
    </citation>
    <scope>NUCLEOTIDE SEQUENCE [LARGE SCALE GENOMIC DNA]</scope>
    <source>
        <strain evidence="8">COMA1</strain>
    </source>
</reference>
<dbReference type="InterPro" id="IPR009056">
    <property type="entry name" value="Cyt_c-like_dom"/>
</dbReference>
<dbReference type="OrthoDB" id="9766237at2"/>
<keyword evidence="1 6" id="KW-0349">Heme</keyword>
<dbReference type="Proteomes" id="UP000199032">
    <property type="component" value="Unassembled WGS sequence"/>
</dbReference>
<protein>
    <submittedName>
        <fullName evidence="8">Putative Diheme cytochrome c</fullName>
    </submittedName>
</protein>
<dbReference type="PANTHER" id="PTHR30600:SF10">
    <property type="entry name" value="BLL6722 PROTEIN"/>
    <property type="match status" value="1"/>
</dbReference>
<dbReference type="PANTHER" id="PTHR30600">
    <property type="entry name" value="CYTOCHROME C PEROXIDASE-RELATED"/>
    <property type="match status" value="1"/>
</dbReference>
<keyword evidence="2 6" id="KW-0479">Metal-binding</keyword>
<dbReference type="PROSITE" id="PS51007">
    <property type="entry name" value="CYTC"/>
    <property type="match status" value="1"/>
</dbReference>
<proteinExistence type="predicted"/>
<evidence type="ECO:0000256" key="2">
    <source>
        <dbReference type="ARBA" id="ARBA00022723"/>
    </source>
</evidence>
<evidence type="ECO:0000313" key="9">
    <source>
        <dbReference type="Proteomes" id="UP000199032"/>
    </source>
</evidence>
<dbReference type="GO" id="GO:0020037">
    <property type="term" value="F:heme binding"/>
    <property type="evidence" value="ECO:0007669"/>
    <property type="project" value="InterPro"/>
</dbReference>
<dbReference type="Gene3D" id="1.10.760.10">
    <property type="entry name" value="Cytochrome c-like domain"/>
    <property type="match status" value="2"/>
</dbReference>
<sequence length="578" mass="61932">MSPTALCSQSTLSLSGLAPILLFLGLVSCSGSGGENTTPPITDTGTPGAEEAVGERLFLETRFAQSFKIFLDNGGSMNDPNTGDIVMDTVETLGAPLDPGPFKGMSMNCRACHLVDDVLAVPGGGMRAYADFARRSPIPARGDGKTHAPRNSPPLVNSTLTRAGGILLHFDAEFSSIEELIAATFTGRNFGWLPDEKAQAIAHIANVVRGDDGSFDLTDTGLPYRTLFAGTNPNTPDELRLPPQFRAFVGSGTDQEVFDAVVKVVAAYVNGLRFSQTEDSGSPIRSPFDVFLATNGLPQAPDSNELPIDYSRRLLQLVKQRESAGTLRFVTSNPNRVGGQFQFHTQPFSFGAQELAGLKMFLAEPAALSASPSELATGTIGNCVVCHPAPNFTDFKAHNTGTTQKEYDQIPGHGNGAFMNLAIPTLATRTADDLPATEQHPAASERFRAVPASATTLTDLGLWNVFANPDMPTPQSKIRTILCDEDQPCSASQSDLLNRAVARFKTPGLRDLGHSAPFMHNGQFDTLDDVLTFYRDMATLARAEQLRNGAAQLQGIALNPNDLRPLAAFLQSLNEDYQ</sequence>
<dbReference type="InterPro" id="IPR036909">
    <property type="entry name" value="Cyt_c-like_dom_sf"/>
</dbReference>
<evidence type="ECO:0000256" key="4">
    <source>
        <dbReference type="ARBA" id="ARBA00023002"/>
    </source>
</evidence>
<evidence type="ECO:0000256" key="5">
    <source>
        <dbReference type="ARBA" id="ARBA00023004"/>
    </source>
</evidence>
<dbReference type="RefSeq" id="WP_090742138.1">
    <property type="nucleotide sequence ID" value="NZ_CZQA01000001.1"/>
</dbReference>
<evidence type="ECO:0000256" key="1">
    <source>
        <dbReference type="ARBA" id="ARBA00022617"/>
    </source>
</evidence>
<dbReference type="AlphaFoldDB" id="A0A0S4L6F3"/>
<keyword evidence="4" id="KW-0560">Oxidoreductase</keyword>
<evidence type="ECO:0000313" key="8">
    <source>
        <dbReference type="EMBL" id="CUS31348.1"/>
    </source>
</evidence>
<dbReference type="SUPFAM" id="SSF46626">
    <property type="entry name" value="Cytochrome c"/>
    <property type="match status" value="1"/>
</dbReference>
<feature type="domain" description="Cytochrome c" evidence="7">
    <location>
        <begin position="352"/>
        <end position="574"/>
    </location>
</feature>
<dbReference type="GO" id="GO:0004130">
    <property type="term" value="F:cytochrome-c peroxidase activity"/>
    <property type="evidence" value="ECO:0007669"/>
    <property type="project" value="TreeGrafter"/>
</dbReference>
<organism evidence="8 9">
    <name type="scientific">Candidatus Nitrospira nitrosa</name>
    <dbReference type="NCBI Taxonomy" id="1742972"/>
    <lineage>
        <taxon>Bacteria</taxon>
        <taxon>Pseudomonadati</taxon>
        <taxon>Nitrospirota</taxon>
        <taxon>Nitrospiria</taxon>
        <taxon>Nitrospirales</taxon>
        <taxon>Nitrospiraceae</taxon>
        <taxon>Nitrospira</taxon>
    </lineage>
</organism>
<dbReference type="GO" id="GO:0046872">
    <property type="term" value="F:metal ion binding"/>
    <property type="evidence" value="ECO:0007669"/>
    <property type="project" value="UniProtKB-KW"/>
</dbReference>